<proteinExistence type="predicted"/>
<organism evidence="2 3">
    <name type="scientific">Prorocentrum cordatum</name>
    <dbReference type="NCBI Taxonomy" id="2364126"/>
    <lineage>
        <taxon>Eukaryota</taxon>
        <taxon>Sar</taxon>
        <taxon>Alveolata</taxon>
        <taxon>Dinophyceae</taxon>
        <taxon>Prorocentrales</taxon>
        <taxon>Prorocentraceae</taxon>
        <taxon>Prorocentrum</taxon>
    </lineage>
</organism>
<evidence type="ECO:0000313" key="3">
    <source>
        <dbReference type="Proteomes" id="UP001189429"/>
    </source>
</evidence>
<sequence length="468" mass="52152">MTEMEVDRPTNWHQGTQSANRVDRAFVACPPWLLVQFHQSMRVCGEPEEFHRQRISDHVPIVLTFSSCKPSKRDRPIPQGICKGPLFAKVVADYEKLCGIQSIVSPVEKLWVATKRRQIAGRLTRNHQLQRISNGKSQRAMIARSVARAVWRSDMTLARTLLARHAWTSKFLCIKDGVVTLLNAGDFRDLHSDLQRQEAQERASALQRAQAAADRPADVRRLAAQRRAAQRRARLWSPFGRRRCLAGVFLPEDDLRAEDVVAHTLQERNCALGKHWAKIFQRDPPLHQAAGKYASRFRSEVDSSDIPPPCTRHLTSFLGKVMEAAPGPDGLPYCAWPVGAGPGVIMEMRHHEPGESAWLRSSPTSNVDREGGPSMEAAQPVEAEKAALIRAILERDALLLDLEAREARLAAENQARLESSGLLARVEALERLAAERQELERQTAEGPVPEGRRRAGRAAGGGDEAVEV</sequence>
<feature type="region of interest" description="Disordered" evidence="1">
    <location>
        <begin position="355"/>
        <end position="376"/>
    </location>
</feature>
<dbReference type="EMBL" id="CAUYUJ010016394">
    <property type="protein sequence ID" value="CAK0864768.1"/>
    <property type="molecule type" value="Genomic_DNA"/>
</dbReference>
<comment type="caution">
    <text evidence="2">The sequence shown here is derived from an EMBL/GenBank/DDBJ whole genome shotgun (WGS) entry which is preliminary data.</text>
</comment>
<reference evidence="2" key="1">
    <citation type="submission" date="2023-10" db="EMBL/GenBank/DDBJ databases">
        <authorList>
            <person name="Chen Y."/>
            <person name="Shah S."/>
            <person name="Dougan E. K."/>
            <person name="Thang M."/>
            <person name="Chan C."/>
        </authorList>
    </citation>
    <scope>NUCLEOTIDE SEQUENCE [LARGE SCALE GENOMIC DNA]</scope>
</reference>
<evidence type="ECO:0000256" key="1">
    <source>
        <dbReference type="SAM" id="MobiDB-lite"/>
    </source>
</evidence>
<evidence type="ECO:0000313" key="2">
    <source>
        <dbReference type="EMBL" id="CAK0864768.1"/>
    </source>
</evidence>
<dbReference type="Proteomes" id="UP001189429">
    <property type="component" value="Unassembled WGS sequence"/>
</dbReference>
<protein>
    <submittedName>
        <fullName evidence="2">Uncharacterized protein</fullName>
    </submittedName>
</protein>
<feature type="compositionally biased region" description="Gly residues" evidence="1">
    <location>
        <begin position="458"/>
        <end position="468"/>
    </location>
</feature>
<accession>A0ABN9UZE9</accession>
<name>A0ABN9UZE9_9DINO</name>
<feature type="region of interest" description="Disordered" evidence="1">
    <location>
        <begin position="437"/>
        <end position="468"/>
    </location>
</feature>
<gene>
    <name evidence="2" type="ORF">PCOR1329_LOCUS52549</name>
</gene>
<keyword evidence="3" id="KW-1185">Reference proteome</keyword>